<sequence>MQLKSTLLALIPLLTTSVSADSWSVKNFTRNCTNPNICTYYFTIDFNNGITQHCTTVDFATPAGHHSWANIPCQENSNYVISWGWAPAPNDFTVMTIVKEDSQTEAFFGYNSPDAVNPIASYPDVGPNAVQSTGVKPIAVVGRRWGA</sequence>
<proteinExistence type="predicted"/>
<dbReference type="AlphaFoldDB" id="A0A1L7X2Z8"/>
<keyword evidence="1" id="KW-0732">Signal</keyword>
<name>A0A1L7X2Z8_9HELO</name>
<dbReference type="PANTHER" id="PTHR39602">
    <property type="entry name" value="ACW-9"/>
    <property type="match status" value="1"/>
</dbReference>
<dbReference type="Proteomes" id="UP000184330">
    <property type="component" value="Unassembled WGS sequence"/>
</dbReference>
<dbReference type="OrthoDB" id="3836772at2759"/>
<gene>
    <name evidence="2" type="ORF">PAC_09258</name>
</gene>
<feature type="chain" id="PRO_5013222292" description="Small secreted protein" evidence="1">
    <location>
        <begin position="21"/>
        <end position="147"/>
    </location>
</feature>
<evidence type="ECO:0000256" key="1">
    <source>
        <dbReference type="SAM" id="SignalP"/>
    </source>
</evidence>
<feature type="signal peptide" evidence="1">
    <location>
        <begin position="1"/>
        <end position="20"/>
    </location>
</feature>
<dbReference type="STRING" id="576137.A0A1L7X2Z8"/>
<evidence type="ECO:0008006" key="4">
    <source>
        <dbReference type="Google" id="ProtNLM"/>
    </source>
</evidence>
<evidence type="ECO:0000313" key="3">
    <source>
        <dbReference type="Proteomes" id="UP000184330"/>
    </source>
</evidence>
<accession>A0A1L7X2Z8</accession>
<keyword evidence="3" id="KW-1185">Reference proteome</keyword>
<protein>
    <recommendedName>
        <fullName evidence="4">Small secreted protein</fullName>
    </recommendedName>
</protein>
<dbReference type="PANTHER" id="PTHR39602:SF2">
    <property type="entry name" value="ACW-9"/>
    <property type="match status" value="1"/>
</dbReference>
<organism evidence="2 3">
    <name type="scientific">Phialocephala subalpina</name>
    <dbReference type="NCBI Taxonomy" id="576137"/>
    <lineage>
        <taxon>Eukaryota</taxon>
        <taxon>Fungi</taxon>
        <taxon>Dikarya</taxon>
        <taxon>Ascomycota</taxon>
        <taxon>Pezizomycotina</taxon>
        <taxon>Leotiomycetes</taxon>
        <taxon>Helotiales</taxon>
        <taxon>Mollisiaceae</taxon>
        <taxon>Phialocephala</taxon>
        <taxon>Phialocephala fortinii species complex</taxon>
    </lineage>
</organism>
<evidence type="ECO:0000313" key="2">
    <source>
        <dbReference type="EMBL" id="CZR59366.1"/>
    </source>
</evidence>
<dbReference type="EMBL" id="FJOG01000013">
    <property type="protein sequence ID" value="CZR59366.1"/>
    <property type="molecule type" value="Genomic_DNA"/>
</dbReference>
<reference evidence="2 3" key="1">
    <citation type="submission" date="2016-03" db="EMBL/GenBank/DDBJ databases">
        <authorList>
            <person name="Ploux O."/>
        </authorList>
    </citation>
    <scope>NUCLEOTIDE SEQUENCE [LARGE SCALE GENOMIC DNA]</scope>
    <source>
        <strain evidence="2 3">UAMH 11012</strain>
    </source>
</reference>